<dbReference type="SUPFAM" id="SSF47413">
    <property type="entry name" value="lambda repressor-like DNA-binding domains"/>
    <property type="match status" value="2"/>
</dbReference>
<proteinExistence type="predicted"/>
<protein>
    <recommendedName>
        <fullName evidence="1">HTH cro/C1-type domain-containing protein</fullName>
    </recommendedName>
</protein>
<gene>
    <name evidence="2" type="ORF">BWX42_00415</name>
</gene>
<reference evidence="2 3" key="1">
    <citation type="submission" date="2017-01" db="EMBL/GenBank/DDBJ databases">
        <title>Complete Genome Sequence of Dolosigranulum pigrum isolated from a Patient with interstitial lung disease.</title>
        <authorList>
            <person name="Mukhopadhyay R."/>
            <person name="Joaquin J."/>
            <person name="Hogue R."/>
            <person name="Fitzgerald S."/>
            <person name="Jospin G."/>
            <person name="Eisen J.A."/>
            <person name="Chaturvedi V."/>
        </authorList>
    </citation>
    <scope>NUCLEOTIDE SEQUENCE [LARGE SCALE GENOMIC DNA]</scope>
    <source>
        <strain evidence="2 3">15S00348</strain>
    </source>
</reference>
<dbReference type="Gene3D" id="1.10.260.40">
    <property type="entry name" value="lambda repressor-like DNA-binding domains"/>
    <property type="match status" value="1"/>
</dbReference>
<dbReference type="Proteomes" id="UP000190409">
    <property type="component" value="Unassembled WGS sequence"/>
</dbReference>
<dbReference type="AlphaFoldDB" id="A0A1S8KL80"/>
<dbReference type="GO" id="GO:0003677">
    <property type="term" value="F:DNA binding"/>
    <property type="evidence" value="ECO:0007669"/>
    <property type="project" value="InterPro"/>
</dbReference>
<evidence type="ECO:0000313" key="3">
    <source>
        <dbReference type="Proteomes" id="UP000190409"/>
    </source>
</evidence>
<dbReference type="InterPro" id="IPR010982">
    <property type="entry name" value="Lambda_DNA-bd_dom_sf"/>
</dbReference>
<feature type="domain" description="HTH cro/C1-type" evidence="1">
    <location>
        <begin position="92"/>
        <end position="138"/>
    </location>
</feature>
<accession>A0A1S8KL80</accession>
<name>A0A1S8KL80_9LACT</name>
<evidence type="ECO:0000259" key="1">
    <source>
        <dbReference type="PROSITE" id="PS50943"/>
    </source>
</evidence>
<dbReference type="InterPro" id="IPR001387">
    <property type="entry name" value="Cro/C1-type_HTH"/>
</dbReference>
<sequence>MSTNGDKLRYWRLTTGTSVDYILEQLLLTSKSTYFNWECGANQVSEFMLECLLIIFGITHDEFMSGPGVRPLSHYDRQEITKRTQQVLDKTGMSVSELAVHLGKDESNIVRWVSGENAPRLEKMAELAVLADMDIKEFLEKGC</sequence>
<dbReference type="RefSeq" id="WP_077862051.1">
    <property type="nucleotide sequence ID" value="NZ_CP040419.1"/>
</dbReference>
<dbReference type="CDD" id="cd00093">
    <property type="entry name" value="HTH_XRE"/>
    <property type="match status" value="2"/>
</dbReference>
<dbReference type="PROSITE" id="PS50943">
    <property type="entry name" value="HTH_CROC1"/>
    <property type="match status" value="1"/>
</dbReference>
<dbReference type="EMBL" id="MUYF01000003">
    <property type="protein sequence ID" value="OOL80452.1"/>
    <property type="molecule type" value="Genomic_DNA"/>
</dbReference>
<comment type="caution">
    <text evidence="2">The sequence shown here is derived from an EMBL/GenBank/DDBJ whole genome shotgun (WGS) entry which is preliminary data.</text>
</comment>
<organism evidence="2 3">
    <name type="scientific">Dolosigranulum pigrum</name>
    <dbReference type="NCBI Taxonomy" id="29394"/>
    <lineage>
        <taxon>Bacteria</taxon>
        <taxon>Bacillati</taxon>
        <taxon>Bacillota</taxon>
        <taxon>Bacilli</taxon>
        <taxon>Lactobacillales</taxon>
        <taxon>Carnobacteriaceae</taxon>
        <taxon>Dolosigranulum</taxon>
    </lineage>
</organism>
<evidence type="ECO:0000313" key="2">
    <source>
        <dbReference type="EMBL" id="OOL80452.1"/>
    </source>
</evidence>